<feature type="transmembrane region" description="Helical" evidence="5">
    <location>
        <begin position="183"/>
        <end position="202"/>
    </location>
</feature>
<dbReference type="PIRSF" id="PIRSF006648">
    <property type="entry name" value="DrrB"/>
    <property type="match status" value="1"/>
</dbReference>
<feature type="domain" description="ABC transmembrane type-2" evidence="6">
    <location>
        <begin position="33"/>
        <end position="262"/>
    </location>
</feature>
<dbReference type="GO" id="GO:0043190">
    <property type="term" value="C:ATP-binding cassette (ABC) transporter complex"/>
    <property type="evidence" value="ECO:0007669"/>
    <property type="project" value="InterPro"/>
</dbReference>
<dbReference type="InterPro" id="IPR052522">
    <property type="entry name" value="ABC-2_transport_permease"/>
</dbReference>
<dbReference type="AlphaFoldDB" id="A0AAN0RGJ3"/>
<dbReference type="InterPro" id="IPR013525">
    <property type="entry name" value="ABC2_TM"/>
</dbReference>
<keyword evidence="3 5" id="KW-1133">Transmembrane helix</keyword>
<evidence type="ECO:0000313" key="8">
    <source>
        <dbReference type="Proteomes" id="UP000028680"/>
    </source>
</evidence>
<evidence type="ECO:0000256" key="5">
    <source>
        <dbReference type="RuleBase" id="RU361157"/>
    </source>
</evidence>
<proteinExistence type="inferred from homology"/>
<evidence type="ECO:0000256" key="3">
    <source>
        <dbReference type="ARBA" id="ARBA00022989"/>
    </source>
</evidence>
<feature type="transmembrane region" description="Helical" evidence="5">
    <location>
        <begin position="238"/>
        <end position="259"/>
    </location>
</feature>
<accession>A0AAN0RGJ3</accession>
<dbReference type="Proteomes" id="UP000028680">
    <property type="component" value="Chromosome"/>
</dbReference>
<evidence type="ECO:0000259" key="6">
    <source>
        <dbReference type="PROSITE" id="PS51012"/>
    </source>
</evidence>
<sequence length="267" mass="28935">MANVSQFGVRRFGRVNWLGLWTLIRRENMRYLTIWQQTIFAPLITAGLFLLVFSIAIGPGRSDVMGFDYVSFLAPGLLMMTVIQNSFANTSSSMLSAKVMGSIVDTLMPPLSPLEMTVGFLAGGIGRGLVIGAVLCLSMGLSLGIWVAHPLWTLAFLVLGGMFMGALGLLGSIYAYKFDQMAAISNFVITPLAFLSGTFYSIQALPSMMQPLIHANPMFYIIDGGRYSVLGVSDGSPWMALAVICGANICAVGLAWFWLARGYRLKS</sequence>
<dbReference type="RefSeq" id="WP_044048648.1">
    <property type="nucleotide sequence ID" value="NZ_CP003984.1"/>
</dbReference>
<keyword evidence="8" id="KW-1185">Reference proteome</keyword>
<feature type="transmembrane region" description="Helical" evidence="5">
    <location>
        <begin position="154"/>
        <end position="176"/>
    </location>
</feature>
<keyword evidence="5" id="KW-1003">Cell membrane</keyword>
<evidence type="ECO:0000256" key="4">
    <source>
        <dbReference type="ARBA" id="ARBA00023136"/>
    </source>
</evidence>
<keyword evidence="2 5" id="KW-0812">Transmembrane</keyword>
<evidence type="ECO:0000256" key="1">
    <source>
        <dbReference type="ARBA" id="ARBA00004141"/>
    </source>
</evidence>
<dbReference type="KEGG" id="ptp:RCA23_c01880"/>
<dbReference type="PRINTS" id="PR00164">
    <property type="entry name" value="ABC2TRNSPORT"/>
</dbReference>
<gene>
    <name evidence="7" type="ORF">RCA23_c01880</name>
</gene>
<dbReference type="EMBL" id="CP003984">
    <property type="protein sequence ID" value="AII85753.1"/>
    <property type="molecule type" value="Genomic_DNA"/>
</dbReference>
<evidence type="ECO:0000313" key="7">
    <source>
        <dbReference type="EMBL" id="AII85753.1"/>
    </source>
</evidence>
<feature type="transmembrane region" description="Helical" evidence="5">
    <location>
        <begin position="129"/>
        <end position="148"/>
    </location>
</feature>
<dbReference type="GO" id="GO:0140359">
    <property type="term" value="F:ABC-type transporter activity"/>
    <property type="evidence" value="ECO:0007669"/>
    <property type="project" value="InterPro"/>
</dbReference>
<dbReference type="InterPro" id="IPR000412">
    <property type="entry name" value="ABC_2_transport"/>
</dbReference>
<comment type="subcellular location">
    <subcellularLocation>
        <location evidence="5">Cell inner membrane</location>
        <topology evidence="5">Multi-pass membrane protein</topology>
    </subcellularLocation>
    <subcellularLocation>
        <location evidence="1">Membrane</location>
        <topology evidence="1">Multi-pass membrane protein</topology>
    </subcellularLocation>
</comment>
<reference evidence="7 8" key="1">
    <citation type="journal article" date="2014" name="ISME J.">
        <title>Adaptation of an abundant Roseobacter RCA organism to pelagic systems revealed by genomic and transcriptomic analyses.</title>
        <authorList>
            <person name="Voget S."/>
            <person name="Wemheuer B."/>
            <person name="Brinkhoff T."/>
            <person name="Vollmers J."/>
            <person name="Dietrich S."/>
            <person name="Giebel H.A."/>
            <person name="Beardsley C."/>
            <person name="Sardemann C."/>
            <person name="Bakenhus I."/>
            <person name="Billerbeck S."/>
            <person name="Daniel R."/>
            <person name="Simon M."/>
        </authorList>
    </citation>
    <scope>NUCLEOTIDE SEQUENCE [LARGE SCALE GENOMIC DNA]</scope>
    <source>
        <strain evidence="7 8">RCA23</strain>
    </source>
</reference>
<dbReference type="PROSITE" id="PS51012">
    <property type="entry name" value="ABC_TM2"/>
    <property type="match status" value="1"/>
</dbReference>
<evidence type="ECO:0000256" key="2">
    <source>
        <dbReference type="ARBA" id="ARBA00022692"/>
    </source>
</evidence>
<dbReference type="PANTHER" id="PTHR43332:SF2">
    <property type="entry name" value="INNER MEMBRANE TRANSPORT PERMEASE YADH"/>
    <property type="match status" value="1"/>
</dbReference>
<comment type="similarity">
    <text evidence="5">Belongs to the ABC-2 integral membrane protein family.</text>
</comment>
<dbReference type="PANTHER" id="PTHR43332">
    <property type="entry name" value="INNER MEMBRANE TRANSPORT PERMEASE YADH-RELATED"/>
    <property type="match status" value="1"/>
</dbReference>
<name>A0AAN0RGJ3_9RHOB</name>
<keyword evidence="5" id="KW-0813">Transport</keyword>
<feature type="transmembrane region" description="Helical" evidence="5">
    <location>
        <begin position="69"/>
        <end position="88"/>
    </location>
</feature>
<dbReference type="InterPro" id="IPR047817">
    <property type="entry name" value="ABC2_TM_bact-type"/>
</dbReference>
<organism evidence="7 8">
    <name type="scientific">Planktomarina temperata RCA23</name>
    <dbReference type="NCBI Taxonomy" id="666509"/>
    <lineage>
        <taxon>Bacteria</taxon>
        <taxon>Pseudomonadati</taxon>
        <taxon>Pseudomonadota</taxon>
        <taxon>Alphaproteobacteria</taxon>
        <taxon>Rhodobacterales</taxon>
        <taxon>Paracoccaceae</taxon>
        <taxon>Planktomarina</taxon>
    </lineage>
</organism>
<dbReference type="Pfam" id="PF01061">
    <property type="entry name" value="ABC2_membrane"/>
    <property type="match status" value="1"/>
</dbReference>
<feature type="transmembrane region" description="Helical" evidence="5">
    <location>
        <begin position="34"/>
        <end position="57"/>
    </location>
</feature>
<keyword evidence="4 5" id="KW-0472">Membrane</keyword>
<protein>
    <recommendedName>
        <fullName evidence="5">Transport permease protein</fullName>
    </recommendedName>
</protein>